<dbReference type="Pfam" id="PF13439">
    <property type="entry name" value="Glyco_transf_4"/>
    <property type="match status" value="1"/>
</dbReference>
<protein>
    <submittedName>
        <fullName evidence="5">Glycosyltransferase family 1 protein</fullName>
    </submittedName>
</protein>
<dbReference type="SUPFAM" id="SSF53756">
    <property type="entry name" value="UDP-Glycosyltransferase/glycogen phosphorylase"/>
    <property type="match status" value="1"/>
</dbReference>
<proteinExistence type="predicted"/>
<dbReference type="RefSeq" id="WP_010044650.1">
    <property type="nucleotide sequence ID" value="NZ_CP025958.1"/>
</dbReference>
<dbReference type="OrthoDB" id="9795068at2"/>
<evidence type="ECO:0000259" key="4">
    <source>
        <dbReference type="Pfam" id="PF13439"/>
    </source>
</evidence>
<evidence type="ECO:0000256" key="1">
    <source>
        <dbReference type="ARBA" id="ARBA00022676"/>
    </source>
</evidence>
<dbReference type="Pfam" id="PF00534">
    <property type="entry name" value="Glycos_transf_1"/>
    <property type="match status" value="1"/>
</dbReference>
<dbReference type="CDD" id="cd03801">
    <property type="entry name" value="GT4_PimA-like"/>
    <property type="match status" value="1"/>
</dbReference>
<organism evidence="5 6">
    <name type="scientific">Gemmata obscuriglobus</name>
    <dbReference type="NCBI Taxonomy" id="114"/>
    <lineage>
        <taxon>Bacteria</taxon>
        <taxon>Pseudomonadati</taxon>
        <taxon>Planctomycetota</taxon>
        <taxon>Planctomycetia</taxon>
        <taxon>Gemmatales</taxon>
        <taxon>Gemmataceae</taxon>
        <taxon>Gemmata</taxon>
    </lineage>
</organism>
<dbReference type="AlphaFoldDB" id="A0A2Z3H1C7"/>
<sequence>MDIALCYESVLPARGGAETYIGDLARRLARDGHAVHLYAARWDAGALPASTHFHRIDVPSGPRFLRPWRFAEACEAELRRHRHDVSMGFDKTWGQDVLYPQGGLHAASAAHNLLKYPDALSRGLAAVGKWLDPAAWSFARLERKQYLGPNRPLIVVNSFMVQKHFEQFYGIPPDAVRVVRSAIDPLRFAAEDRLKRRHEERSRWMAFPEDTIGLFVAMNYRLKGLAPLLNALARVPRDRPFKLAVVGHPKVDRYRRQAEKLGVADRVVFLGHRDDPRDCYFAADFLVHPTFYDPCSLVALEALACGLPVVTSRYNGASELLTPPNDGAVIDDPHDAAALAGAMYRFTDPKYRAESSTAARQTGTKWTFEHHYQALLNVFGEVRQTKKAA</sequence>
<dbReference type="PANTHER" id="PTHR12526:SF510">
    <property type="entry name" value="D-INOSITOL 3-PHOSPHATE GLYCOSYLTRANSFERASE"/>
    <property type="match status" value="1"/>
</dbReference>
<feature type="domain" description="Glycosyl transferase family 1" evidence="3">
    <location>
        <begin position="200"/>
        <end position="361"/>
    </location>
</feature>
<dbReference type="InterPro" id="IPR001296">
    <property type="entry name" value="Glyco_trans_1"/>
</dbReference>
<evidence type="ECO:0000313" key="6">
    <source>
        <dbReference type="Proteomes" id="UP000245802"/>
    </source>
</evidence>
<name>A0A2Z3H1C7_9BACT</name>
<evidence type="ECO:0000256" key="2">
    <source>
        <dbReference type="ARBA" id="ARBA00022679"/>
    </source>
</evidence>
<evidence type="ECO:0000259" key="3">
    <source>
        <dbReference type="Pfam" id="PF00534"/>
    </source>
</evidence>
<dbReference type="Gene3D" id="3.40.50.2000">
    <property type="entry name" value="Glycogen Phosphorylase B"/>
    <property type="match status" value="2"/>
</dbReference>
<keyword evidence="6" id="KW-1185">Reference proteome</keyword>
<dbReference type="PANTHER" id="PTHR12526">
    <property type="entry name" value="GLYCOSYLTRANSFERASE"/>
    <property type="match status" value="1"/>
</dbReference>
<accession>A0A2Z3H1C7</accession>
<feature type="domain" description="Glycosyltransferase subfamily 4-like N-terminal" evidence="4">
    <location>
        <begin position="15"/>
        <end position="185"/>
    </location>
</feature>
<keyword evidence="2 5" id="KW-0808">Transferase</keyword>
<gene>
    <name evidence="5" type="ORF">C1280_11280</name>
</gene>
<dbReference type="GO" id="GO:0016757">
    <property type="term" value="F:glycosyltransferase activity"/>
    <property type="evidence" value="ECO:0007669"/>
    <property type="project" value="UniProtKB-KW"/>
</dbReference>
<dbReference type="InterPro" id="IPR028098">
    <property type="entry name" value="Glyco_trans_4-like_N"/>
</dbReference>
<dbReference type="EMBL" id="CP025958">
    <property type="protein sequence ID" value="AWM37537.1"/>
    <property type="molecule type" value="Genomic_DNA"/>
</dbReference>
<reference evidence="5 6" key="1">
    <citation type="submission" date="2018-01" db="EMBL/GenBank/DDBJ databases">
        <title>G. obscuriglobus.</title>
        <authorList>
            <person name="Franke J."/>
            <person name="Blomberg W."/>
            <person name="Selmecki A."/>
        </authorList>
    </citation>
    <scope>NUCLEOTIDE SEQUENCE [LARGE SCALE GENOMIC DNA]</scope>
    <source>
        <strain evidence="5 6">DSM 5831</strain>
    </source>
</reference>
<dbReference type="Proteomes" id="UP000245802">
    <property type="component" value="Chromosome"/>
</dbReference>
<dbReference type="KEGG" id="gog:C1280_11280"/>
<evidence type="ECO:0000313" key="5">
    <source>
        <dbReference type="EMBL" id="AWM37537.1"/>
    </source>
</evidence>
<keyword evidence="1" id="KW-0328">Glycosyltransferase</keyword>